<gene>
    <name evidence="1" type="ORF">HXN33_07750</name>
</gene>
<proteinExistence type="predicted"/>
<reference evidence="1" key="1">
    <citation type="submission" date="2020-04" db="EMBL/GenBank/DDBJ databases">
        <title>Deep metagenomics examines the oral microbiome during advanced dental caries in children, revealing novel taxa and co-occurrences with host molecules.</title>
        <authorList>
            <person name="Baker J.L."/>
            <person name="Morton J.T."/>
            <person name="Dinis M."/>
            <person name="Alvarez R."/>
            <person name="Tran N.C."/>
            <person name="Knight R."/>
            <person name="Edlund A."/>
        </authorList>
    </citation>
    <scope>NUCLEOTIDE SEQUENCE</scope>
    <source>
        <strain evidence="1">JCVI_25_bin.9</strain>
    </source>
</reference>
<evidence type="ECO:0000313" key="2">
    <source>
        <dbReference type="Proteomes" id="UP000757461"/>
    </source>
</evidence>
<protein>
    <submittedName>
        <fullName evidence="1">Uncharacterized protein</fullName>
    </submittedName>
</protein>
<comment type="caution">
    <text evidence="1">The sequence shown here is derived from an EMBL/GenBank/DDBJ whole genome shotgun (WGS) entry which is preliminary data.</text>
</comment>
<name>A0A930N6G0_9BACT</name>
<dbReference type="AlphaFoldDB" id="A0A930N6G0"/>
<sequence length="125" mass="15014">MNKDKMIEWIGTHNVGVSSKTMWVALMEIPHAPNSSNYDIPHDADDFSRCYDLYRFARLNWDDLRRVEKVFPYWKPIIDVWDNLTSAYVGMCYERVYEILQSKHDEVMRLKGFKKVSANYWERRA</sequence>
<organism evidence="1 2">
    <name type="scientific">Prevotella histicola</name>
    <dbReference type="NCBI Taxonomy" id="470565"/>
    <lineage>
        <taxon>Bacteria</taxon>
        <taxon>Pseudomonadati</taxon>
        <taxon>Bacteroidota</taxon>
        <taxon>Bacteroidia</taxon>
        <taxon>Bacteroidales</taxon>
        <taxon>Prevotellaceae</taxon>
        <taxon>Prevotella</taxon>
    </lineage>
</organism>
<evidence type="ECO:0000313" key="1">
    <source>
        <dbReference type="EMBL" id="MBF1415457.1"/>
    </source>
</evidence>
<dbReference type="Proteomes" id="UP000757461">
    <property type="component" value="Unassembled WGS sequence"/>
</dbReference>
<accession>A0A930N6G0</accession>
<dbReference type="EMBL" id="JABZSQ010000145">
    <property type="protein sequence ID" value="MBF1415457.1"/>
    <property type="molecule type" value="Genomic_DNA"/>
</dbReference>